<dbReference type="AlphaFoldDB" id="A0A1I2D8W4"/>
<dbReference type="EMBL" id="FOMS01000016">
    <property type="protein sequence ID" value="SFE76881.1"/>
    <property type="molecule type" value="Genomic_DNA"/>
</dbReference>
<protein>
    <submittedName>
        <fullName evidence="3">Uncharacterized protein</fullName>
    </submittedName>
</protein>
<sequence length="50" mass="5694">MSTDVFIIGLGALSFVAVLIYATTGRTRREDRTRHNDRRMSSLARDSRSH</sequence>
<organism evidence="3 4">
    <name type="scientific">Roseivivax sediminis</name>
    <dbReference type="NCBI Taxonomy" id="936889"/>
    <lineage>
        <taxon>Bacteria</taxon>
        <taxon>Pseudomonadati</taxon>
        <taxon>Pseudomonadota</taxon>
        <taxon>Alphaproteobacteria</taxon>
        <taxon>Rhodobacterales</taxon>
        <taxon>Roseobacteraceae</taxon>
        <taxon>Roseivivax</taxon>
    </lineage>
</organism>
<feature type="transmembrane region" description="Helical" evidence="2">
    <location>
        <begin position="6"/>
        <end position="24"/>
    </location>
</feature>
<keyword evidence="4" id="KW-1185">Reference proteome</keyword>
<keyword evidence="2" id="KW-0472">Membrane</keyword>
<keyword evidence="2" id="KW-1133">Transmembrane helix</keyword>
<accession>A0A1I2D8W4</accession>
<feature type="region of interest" description="Disordered" evidence="1">
    <location>
        <begin position="27"/>
        <end position="50"/>
    </location>
</feature>
<evidence type="ECO:0000313" key="4">
    <source>
        <dbReference type="Proteomes" id="UP000325289"/>
    </source>
</evidence>
<evidence type="ECO:0000256" key="1">
    <source>
        <dbReference type="SAM" id="MobiDB-lite"/>
    </source>
</evidence>
<gene>
    <name evidence="3" type="ORF">SAMN04515678_1169</name>
</gene>
<dbReference type="Proteomes" id="UP000325289">
    <property type="component" value="Unassembled WGS sequence"/>
</dbReference>
<reference evidence="3 4" key="1">
    <citation type="submission" date="2016-10" db="EMBL/GenBank/DDBJ databases">
        <authorList>
            <person name="Varghese N."/>
            <person name="Submissions S."/>
        </authorList>
    </citation>
    <scope>NUCLEOTIDE SEQUENCE [LARGE SCALE GENOMIC DNA]</scope>
    <source>
        <strain evidence="4">YIM D21,KCTC 23444,ACCC 10710</strain>
    </source>
</reference>
<dbReference type="RefSeq" id="WP_188129755.1">
    <property type="nucleotide sequence ID" value="NZ_FOMS01000016.1"/>
</dbReference>
<name>A0A1I2D8W4_9RHOB</name>
<evidence type="ECO:0000313" key="3">
    <source>
        <dbReference type="EMBL" id="SFE76881.1"/>
    </source>
</evidence>
<proteinExistence type="predicted"/>
<keyword evidence="2" id="KW-0812">Transmembrane</keyword>
<evidence type="ECO:0000256" key="2">
    <source>
        <dbReference type="SAM" id="Phobius"/>
    </source>
</evidence>